<sequence length="286" mass="31551">MTQNPPVDIQSVRERLRDTAPGHPKRTAAARVLSLLDAFAHRGEPLTLSEIARRADLSLTTTHRLAHEVREWGGLDLDEEGRYCLSRKILELASASTEDLRIRELALPHLVDLQRRTGLTVNLSVREGQDVMYLEALRAHPNYTGQNRMGGRLPLHVTATGLVLLAFSSRQEQDEYLATPLKRYTRFTKTRSEELHEIMDAAQRDGILRLDGAVAAGAGSIAAPVPDALGRVDVAVGAIYAHRNPEPHGLPDLVLATARRIARARSERPVLDPRTIAFNRSQAGLG</sequence>
<feature type="domain" description="HTH iclR-type" evidence="4">
    <location>
        <begin position="26"/>
        <end position="87"/>
    </location>
</feature>
<dbReference type="OrthoDB" id="7274111at2"/>
<dbReference type="SUPFAM" id="SSF46785">
    <property type="entry name" value="Winged helix' DNA-binding domain"/>
    <property type="match status" value="1"/>
</dbReference>
<dbReference type="EMBL" id="QREH01000001">
    <property type="protein sequence ID" value="REE02390.1"/>
    <property type="molecule type" value="Genomic_DNA"/>
</dbReference>
<accession>A0A3D9L965</accession>
<dbReference type="GO" id="GO:0003677">
    <property type="term" value="F:DNA binding"/>
    <property type="evidence" value="ECO:0007669"/>
    <property type="project" value="UniProtKB-KW"/>
</dbReference>
<evidence type="ECO:0000313" key="7">
    <source>
        <dbReference type="Proteomes" id="UP000256727"/>
    </source>
</evidence>
<evidence type="ECO:0000256" key="3">
    <source>
        <dbReference type="ARBA" id="ARBA00023163"/>
    </source>
</evidence>
<keyword evidence="1" id="KW-0805">Transcription regulation</keyword>
<dbReference type="SUPFAM" id="SSF55781">
    <property type="entry name" value="GAF domain-like"/>
    <property type="match status" value="1"/>
</dbReference>
<evidence type="ECO:0000259" key="4">
    <source>
        <dbReference type="PROSITE" id="PS51077"/>
    </source>
</evidence>
<evidence type="ECO:0000313" key="6">
    <source>
        <dbReference type="EMBL" id="REE02390.1"/>
    </source>
</evidence>
<dbReference type="GO" id="GO:0003700">
    <property type="term" value="F:DNA-binding transcription factor activity"/>
    <property type="evidence" value="ECO:0007669"/>
    <property type="project" value="TreeGrafter"/>
</dbReference>
<dbReference type="PROSITE" id="PS51078">
    <property type="entry name" value="ICLR_ED"/>
    <property type="match status" value="1"/>
</dbReference>
<evidence type="ECO:0000256" key="2">
    <source>
        <dbReference type="ARBA" id="ARBA00023125"/>
    </source>
</evidence>
<dbReference type="Gene3D" id="1.10.10.10">
    <property type="entry name" value="Winged helix-like DNA-binding domain superfamily/Winged helix DNA-binding domain"/>
    <property type="match status" value="1"/>
</dbReference>
<feature type="domain" description="IclR-ED" evidence="5">
    <location>
        <begin position="88"/>
        <end position="271"/>
    </location>
</feature>
<dbReference type="PANTHER" id="PTHR30136:SF24">
    <property type="entry name" value="HTH-TYPE TRANSCRIPTIONAL REPRESSOR ALLR"/>
    <property type="match status" value="1"/>
</dbReference>
<dbReference type="Pfam" id="PF01614">
    <property type="entry name" value="IclR_C"/>
    <property type="match status" value="1"/>
</dbReference>
<protein>
    <submittedName>
        <fullName evidence="6">IclR family transcriptional regulator</fullName>
    </submittedName>
</protein>
<dbReference type="InterPro" id="IPR014757">
    <property type="entry name" value="Tscrpt_reg_IclR_C"/>
</dbReference>
<dbReference type="Pfam" id="PF09339">
    <property type="entry name" value="HTH_IclR"/>
    <property type="match status" value="1"/>
</dbReference>
<keyword evidence="7" id="KW-1185">Reference proteome</keyword>
<name>A0A3D9L965_9MICC</name>
<organism evidence="6 7">
    <name type="scientific">Citricoccus muralis</name>
    <dbReference type="NCBI Taxonomy" id="169134"/>
    <lineage>
        <taxon>Bacteria</taxon>
        <taxon>Bacillati</taxon>
        <taxon>Actinomycetota</taxon>
        <taxon>Actinomycetes</taxon>
        <taxon>Micrococcales</taxon>
        <taxon>Micrococcaceae</taxon>
        <taxon>Citricoccus</taxon>
    </lineage>
</organism>
<dbReference type="GO" id="GO:0045892">
    <property type="term" value="P:negative regulation of DNA-templated transcription"/>
    <property type="evidence" value="ECO:0007669"/>
    <property type="project" value="TreeGrafter"/>
</dbReference>
<evidence type="ECO:0000259" key="5">
    <source>
        <dbReference type="PROSITE" id="PS51078"/>
    </source>
</evidence>
<dbReference type="SMART" id="SM00346">
    <property type="entry name" value="HTH_ICLR"/>
    <property type="match status" value="1"/>
</dbReference>
<dbReference type="InterPro" id="IPR036388">
    <property type="entry name" value="WH-like_DNA-bd_sf"/>
</dbReference>
<gene>
    <name evidence="6" type="ORF">C8E99_0158</name>
</gene>
<keyword evidence="3" id="KW-0804">Transcription</keyword>
<evidence type="ECO:0000256" key="1">
    <source>
        <dbReference type="ARBA" id="ARBA00023015"/>
    </source>
</evidence>
<dbReference type="AlphaFoldDB" id="A0A3D9L965"/>
<dbReference type="InterPro" id="IPR050707">
    <property type="entry name" value="HTH_MetabolicPath_Reg"/>
</dbReference>
<dbReference type="InterPro" id="IPR029016">
    <property type="entry name" value="GAF-like_dom_sf"/>
</dbReference>
<dbReference type="Gene3D" id="3.30.450.40">
    <property type="match status" value="1"/>
</dbReference>
<dbReference type="PROSITE" id="PS51077">
    <property type="entry name" value="HTH_ICLR"/>
    <property type="match status" value="1"/>
</dbReference>
<dbReference type="PANTHER" id="PTHR30136">
    <property type="entry name" value="HELIX-TURN-HELIX TRANSCRIPTIONAL REGULATOR, ICLR FAMILY"/>
    <property type="match status" value="1"/>
</dbReference>
<dbReference type="InterPro" id="IPR036390">
    <property type="entry name" value="WH_DNA-bd_sf"/>
</dbReference>
<dbReference type="InterPro" id="IPR005471">
    <property type="entry name" value="Tscrpt_reg_IclR_N"/>
</dbReference>
<comment type="caution">
    <text evidence="6">The sequence shown here is derived from an EMBL/GenBank/DDBJ whole genome shotgun (WGS) entry which is preliminary data.</text>
</comment>
<dbReference type="RefSeq" id="WP_115930674.1">
    <property type="nucleotide sequence ID" value="NZ_QREH01000001.1"/>
</dbReference>
<dbReference type="Proteomes" id="UP000256727">
    <property type="component" value="Unassembled WGS sequence"/>
</dbReference>
<proteinExistence type="predicted"/>
<keyword evidence="2" id="KW-0238">DNA-binding</keyword>
<reference evidence="6 7" key="1">
    <citation type="submission" date="2018-07" db="EMBL/GenBank/DDBJ databases">
        <title>Sequencing the genomes of 1000 actinobacteria strains.</title>
        <authorList>
            <person name="Klenk H.-P."/>
        </authorList>
    </citation>
    <scope>NUCLEOTIDE SEQUENCE [LARGE SCALE GENOMIC DNA]</scope>
    <source>
        <strain evidence="6 7">DSM 14442</strain>
    </source>
</reference>